<gene>
    <name evidence="10" type="primary">MYB1</name>
</gene>
<dbReference type="PANTHER" id="PTHR47999">
    <property type="entry name" value="TRANSCRIPTION FACTOR MYB8-RELATED-RELATED"/>
    <property type="match status" value="1"/>
</dbReference>
<dbReference type="PROSITE" id="PS51294">
    <property type="entry name" value="HTH_MYB"/>
    <property type="match status" value="2"/>
</dbReference>
<keyword evidence="7" id="KW-0539">Nucleus</keyword>
<feature type="domain" description="Myb-like" evidence="8">
    <location>
        <begin position="10"/>
        <end position="62"/>
    </location>
</feature>
<dbReference type="GO" id="GO:0010597">
    <property type="term" value="P:green leaf volatile biosynthetic process"/>
    <property type="evidence" value="ECO:0007669"/>
    <property type="project" value="UniProtKB-ARBA"/>
</dbReference>
<comment type="subcellular location">
    <subcellularLocation>
        <location evidence="1">Nucleus</location>
    </subcellularLocation>
</comment>
<evidence type="ECO:0000256" key="1">
    <source>
        <dbReference type="ARBA" id="ARBA00004123"/>
    </source>
</evidence>
<feature type="domain" description="HTH myb-type" evidence="9">
    <location>
        <begin position="67"/>
        <end position="117"/>
    </location>
</feature>
<evidence type="ECO:0000259" key="8">
    <source>
        <dbReference type="PROSITE" id="PS50090"/>
    </source>
</evidence>
<dbReference type="Gene3D" id="1.10.10.60">
    <property type="entry name" value="Homeodomain-like"/>
    <property type="match status" value="2"/>
</dbReference>
<dbReference type="InterPro" id="IPR017930">
    <property type="entry name" value="Myb_dom"/>
</dbReference>
<keyword evidence="6" id="KW-0804">Transcription</keyword>
<evidence type="ECO:0000256" key="6">
    <source>
        <dbReference type="ARBA" id="ARBA00023163"/>
    </source>
</evidence>
<keyword evidence="3" id="KW-0805">Transcription regulation</keyword>
<dbReference type="GO" id="GO:0080090">
    <property type="term" value="P:regulation of primary metabolic process"/>
    <property type="evidence" value="ECO:0007669"/>
    <property type="project" value="UniProtKB-ARBA"/>
</dbReference>
<dbReference type="Pfam" id="PF00249">
    <property type="entry name" value="Myb_DNA-binding"/>
    <property type="match status" value="2"/>
</dbReference>
<keyword evidence="2" id="KW-0677">Repeat</keyword>
<dbReference type="GO" id="GO:0005634">
    <property type="term" value="C:nucleus"/>
    <property type="evidence" value="ECO:0007669"/>
    <property type="project" value="UniProtKB-SubCell"/>
</dbReference>
<evidence type="ECO:0000256" key="5">
    <source>
        <dbReference type="ARBA" id="ARBA00023159"/>
    </source>
</evidence>
<accession>A0A0A0QP33</accession>
<dbReference type="GO" id="GO:0000976">
    <property type="term" value="F:transcription cis-regulatory region binding"/>
    <property type="evidence" value="ECO:0007669"/>
    <property type="project" value="UniProtKB-ARBA"/>
</dbReference>
<evidence type="ECO:0000256" key="7">
    <source>
        <dbReference type="ARBA" id="ARBA00023242"/>
    </source>
</evidence>
<evidence type="ECO:0000256" key="4">
    <source>
        <dbReference type="ARBA" id="ARBA00023125"/>
    </source>
</evidence>
<keyword evidence="4" id="KW-0238">DNA-binding</keyword>
<dbReference type="InterPro" id="IPR009057">
    <property type="entry name" value="Homeodomain-like_sf"/>
</dbReference>
<dbReference type="CDD" id="cd00167">
    <property type="entry name" value="SANT"/>
    <property type="match status" value="2"/>
</dbReference>
<dbReference type="FunFam" id="1.10.10.60:FF:000218">
    <property type="entry name" value="Myb transcription factor"/>
    <property type="match status" value="1"/>
</dbReference>
<dbReference type="PANTHER" id="PTHR47999:SF24">
    <property type="entry name" value="TRANSCRIPTION FACTOR MYB90"/>
    <property type="match status" value="1"/>
</dbReference>
<feature type="domain" description="Myb-like" evidence="8">
    <location>
        <begin position="63"/>
        <end position="113"/>
    </location>
</feature>
<dbReference type="SMART" id="SM00717">
    <property type="entry name" value="SANT"/>
    <property type="match status" value="2"/>
</dbReference>
<dbReference type="EMBL" id="KF727476">
    <property type="protein sequence ID" value="AIP93873.1"/>
    <property type="molecule type" value="mRNA"/>
</dbReference>
<proteinExistence type="evidence at transcript level"/>
<evidence type="ECO:0000313" key="10">
    <source>
        <dbReference type="EMBL" id="AIP93873.1"/>
    </source>
</evidence>
<dbReference type="PROSITE" id="PS50090">
    <property type="entry name" value="MYB_LIKE"/>
    <property type="match status" value="2"/>
</dbReference>
<dbReference type="SUPFAM" id="SSF46689">
    <property type="entry name" value="Homeodomain-like"/>
    <property type="match status" value="1"/>
</dbReference>
<feature type="domain" description="HTH myb-type" evidence="9">
    <location>
        <begin position="10"/>
        <end position="66"/>
    </location>
</feature>
<organism evidence="10">
    <name type="scientific">Solanum melongena</name>
    <name type="common">Eggplant</name>
    <name type="synonym">Aubergine</name>
    <dbReference type="NCBI Taxonomy" id="223891"/>
    <lineage>
        <taxon>Eukaryota</taxon>
        <taxon>Viridiplantae</taxon>
        <taxon>Streptophyta</taxon>
        <taxon>Embryophyta</taxon>
        <taxon>Tracheophyta</taxon>
        <taxon>Spermatophyta</taxon>
        <taxon>Magnoliopsida</taxon>
        <taxon>eudicotyledons</taxon>
        <taxon>Gunneridae</taxon>
        <taxon>Pentapetalae</taxon>
        <taxon>asterids</taxon>
        <taxon>lamiids</taxon>
        <taxon>Solanales</taxon>
        <taxon>Solanaceae</taxon>
        <taxon>Solanoideae</taxon>
        <taxon>Solaneae</taxon>
        <taxon>Solanum</taxon>
    </lineage>
</organism>
<evidence type="ECO:0000259" key="9">
    <source>
        <dbReference type="PROSITE" id="PS51294"/>
    </source>
</evidence>
<evidence type="ECO:0000256" key="3">
    <source>
        <dbReference type="ARBA" id="ARBA00023015"/>
    </source>
</evidence>
<protein>
    <submittedName>
        <fullName evidence="10">Anthocyanin R2R3-MYB transcription factor</fullName>
    </submittedName>
</protein>
<dbReference type="InterPro" id="IPR001005">
    <property type="entry name" value="SANT/Myb"/>
</dbReference>
<reference evidence="10" key="1">
    <citation type="journal article" date="2014" name="J. Agric. Food Chem.">
        <title>Anthocyanin accumulation and molecular analysis of anthocyanin biosynthesis-associated genes in eggplant (Solanum melongena L.).</title>
        <authorList>
            <person name="Zhang Y."/>
            <person name="Hu Z."/>
            <person name="Chu G."/>
            <person name="Huang C."/>
            <person name="Tian S."/>
            <person name="Zhao Z."/>
            <person name="Chen G."/>
        </authorList>
    </citation>
    <scope>NUCLEOTIDE SEQUENCE</scope>
</reference>
<evidence type="ECO:0000256" key="2">
    <source>
        <dbReference type="ARBA" id="ARBA00022737"/>
    </source>
</evidence>
<keyword evidence="5" id="KW-0010">Activator</keyword>
<sequence length="256" mass="29691">MNNPPIICTSVRVRKGSWTEEEDLLLRKCMEKYGEGKWHLVPARAGLNRCRKSCRLRWLNYLRPHIKRGDFASDEVDLILRLHKLLDNRWSLIAGRLPGRTANDVKNYWNTNLLRKFTIAPQKINNTCKDIISTNEIIRPQPRKYLSSIKKNNLTNNNVIVDKEERCKEITSDKQTTDASMDNGDQWWKSLLENFNDDAVEGEEEAVTNYEKTLTSLLHEEISSPPLNGGGNSMQQEQCDNWDDFSADIDLWNLLD</sequence>
<dbReference type="InterPro" id="IPR015495">
    <property type="entry name" value="Myb_TF_plants"/>
</dbReference>
<name>A0A0A0QP33_SOLME</name>
<dbReference type="AlphaFoldDB" id="A0A0A0QP33"/>